<dbReference type="Gene3D" id="3.30.160.60">
    <property type="entry name" value="Classic Zinc Finger"/>
    <property type="match status" value="3"/>
</dbReference>
<dbReference type="FunFam" id="3.30.160.60:FF:000358">
    <property type="entry name" value="zinc finger protein 24"/>
    <property type="match status" value="1"/>
</dbReference>
<organism evidence="14 15">
    <name type="scientific">Bucco capensis</name>
    <name type="common">collared puffbird</name>
    <dbReference type="NCBI Taxonomy" id="135168"/>
    <lineage>
        <taxon>Eukaryota</taxon>
        <taxon>Metazoa</taxon>
        <taxon>Chordata</taxon>
        <taxon>Craniata</taxon>
        <taxon>Vertebrata</taxon>
        <taxon>Euteleostomi</taxon>
        <taxon>Archelosauria</taxon>
        <taxon>Archosauria</taxon>
        <taxon>Dinosauria</taxon>
        <taxon>Saurischia</taxon>
        <taxon>Theropoda</taxon>
        <taxon>Coelurosauria</taxon>
        <taxon>Aves</taxon>
        <taxon>Neognathae</taxon>
        <taxon>Neoaves</taxon>
        <taxon>Telluraves</taxon>
        <taxon>Coraciimorphae</taxon>
        <taxon>Piciformes</taxon>
        <taxon>Bucconidae</taxon>
        <taxon>Bucco</taxon>
    </lineage>
</organism>
<evidence type="ECO:0000256" key="4">
    <source>
        <dbReference type="ARBA" id="ARBA00022737"/>
    </source>
</evidence>
<keyword evidence="5 11" id="KW-0863">Zinc-finger</keyword>
<keyword evidence="6" id="KW-0862">Zinc</keyword>
<evidence type="ECO:0000256" key="3">
    <source>
        <dbReference type="ARBA" id="ARBA00022723"/>
    </source>
</evidence>
<protein>
    <submittedName>
        <fullName evidence="14">ZN282 protein</fullName>
    </submittedName>
</protein>
<keyword evidence="3" id="KW-0479">Metal-binding</keyword>
<dbReference type="FunFam" id="3.30.160.60:FF:000367">
    <property type="entry name" value="Zinc finger protein 572"/>
    <property type="match status" value="1"/>
</dbReference>
<comment type="similarity">
    <text evidence="2">Belongs to the krueppel C2H2-type zinc-finger protein family.</text>
</comment>
<keyword evidence="8" id="KW-0238">DNA-binding</keyword>
<dbReference type="OrthoDB" id="654211at2759"/>
<dbReference type="SUPFAM" id="SSF57667">
    <property type="entry name" value="beta-beta-alpha zinc fingers"/>
    <property type="match status" value="2"/>
</dbReference>
<feature type="region of interest" description="Disordered" evidence="12">
    <location>
        <begin position="145"/>
        <end position="204"/>
    </location>
</feature>
<dbReference type="EMBL" id="VWZO01022819">
    <property type="protein sequence ID" value="NXH23257.1"/>
    <property type="molecule type" value="Genomic_DNA"/>
</dbReference>
<evidence type="ECO:0000256" key="11">
    <source>
        <dbReference type="PROSITE-ProRule" id="PRU00042"/>
    </source>
</evidence>
<evidence type="ECO:0000256" key="10">
    <source>
        <dbReference type="ARBA" id="ARBA00023242"/>
    </source>
</evidence>
<evidence type="ECO:0000256" key="9">
    <source>
        <dbReference type="ARBA" id="ARBA00023163"/>
    </source>
</evidence>
<dbReference type="PANTHER" id="PTHR47772:SF13">
    <property type="entry name" value="GASTRULA ZINC FINGER PROTEIN XLCGF49.1-LIKE-RELATED"/>
    <property type="match status" value="1"/>
</dbReference>
<comment type="caution">
    <text evidence="14">The sequence shown here is derived from an EMBL/GenBank/DDBJ whole genome shotgun (WGS) entry which is preliminary data.</text>
</comment>
<dbReference type="PROSITE" id="PS00028">
    <property type="entry name" value="ZINC_FINGER_C2H2_1"/>
    <property type="match status" value="3"/>
</dbReference>
<gene>
    <name evidence="14" type="primary">Znf282_2</name>
    <name evidence="14" type="ORF">BUCCAP_R15727</name>
</gene>
<feature type="domain" description="C2H2-type" evidence="13">
    <location>
        <begin position="267"/>
        <end position="294"/>
    </location>
</feature>
<evidence type="ECO:0000256" key="12">
    <source>
        <dbReference type="SAM" id="MobiDB-lite"/>
    </source>
</evidence>
<keyword evidence="15" id="KW-1185">Reference proteome</keyword>
<proteinExistence type="inferred from homology"/>
<dbReference type="AlphaFoldDB" id="A0A7K9IAY5"/>
<reference evidence="14 15" key="1">
    <citation type="submission" date="2019-09" db="EMBL/GenBank/DDBJ databases">
        <title>Bird 10,000 Genomes (B10K) Project - Family phase.</title>
        <authorList>
            <person name="Zhang G."/>
        </authorList>
    </citation>
    <scope>NUCLEOTIDE SEQUENCE [LARGE SCALE GENOMIC DNA]</scope>
    <source>
        <strain evidence="14">B10K-DU-001-16</strain>
        <tissue evidence="14">Muscle</tissue>
    </source>
</reference>
<feature type="region of interest" description="Disordered" evidence="12">
    <location>
        <begin position="95"/>
        <end position="118"/>
    </location>
</feature>
<dbReference type="PANTHER" id="PTHR47772">
    <property type="entry name" value="ZINC FINGER PROTEIN 200"/>
    <property type="match status" value="1"/>
</dbReference>
<dbReference type="PROSITE" id="PS50157">
    <property type="entry name" value="ZINC_FINGER_C2H2_2"/>
    <property type="match status" value="3"/>
</dbReference>
<dbReference type="InterPro" id="IPR050636">
    <property type="entry name" value="C2H2-ZF_domain-containing"/>
</dbReference>
<feature type="non-terminal residue" evidence="14">
    <location>
        <position position="1"/>
    </location>
</feature>
<comment type="subcellular location">
    <subcellularLocation>
        <location evidence="1">Nucleus</location>
    </subcellularLocation>
</comment>
<feature type="domain" description="C2H2-type" evidence="13">
    <location>
        <begin position="295"/>
        <end position="322"/>
    </location>
</feature>
<evidence type="ECO:0000256" key="1">
    <source>
        <dbReference type="ARBA" id="ARBA00004123"/>
    </source>
</evidence>
<evidence type="ECO:0000256" key="8">
    <source>
        <dbReference type="ARBA" id="ARBA00023125"/>
    </source>
</evidence>
<evidence type="ECO:0000313" key="15">
    <source>
        <dbReference type="Proteomes" id="UP000534107"/>
    </source>
</evidence>
<keyword evidence="4" id="KW-0677">Repeat</keyword>
<evidence type="ECO:0000259" key="13">
    <source>
        <dbReference type="PROSITE" id="PS50157"/>
    </source>
</evidence>
<dbReference type="GO" id="GO:0005634">
    <property type="term" value="C:nucleus"/>
    <property type="evidence" value="ECO:0007669"/>
    <property type="project" value="UniProtKB-SubCell"/>
</dbReference>
<evidence type="ECO:0000256" key="5">
    <source>
        <dbReference type="ARBA" id="ARBA00022771"/>
    </source>
</evidence>
<sequence length="341" mass="38123">SVHHENMKRDPLADCFESTVCVSEVPVRPEEKFSKDPSPGVPWDGHWNSEMMEVNTTENGLGGEARYDRGFGEHLDFFSAQENCVGKRPFPYSRCERSSSQQEHLQPPQGAREGEMFPGSMCEKSLSERVFHFLQPQPCALGERDTGLGAAPASCEASQPLPGSEHGPISADRSRLPEPSGLGGEEQPSVGSESFPVDHSLGSPCWDHPPEKPEGCSRCQVARGSPASQQQSQARGKSYICSACGKSFVCHSWLVRHQMTHTGERPYKCSECDKSYRRKDYLLNHQRRHSGEGLFQCPLCRKRFVLRRSFMKHQESHVQEPHLTLATWPCTEIKGSVMHSI</sequence>
<dbReference type="Proteomes" id="UP000534107">
    <property type="component" value="Unassembled WGS sequence"/>
</dbReference>
<accession>A0A7K9IAY5</accession>
<evidence type="ECO:0000256" key="7">
    <source>
        <dbReference type="ARBA" id="ARBA00023015"/>
    </source>
</evidence>
<keyword evidence="7" id="KW-0805">Transcription regulation</keyword>
<feature type="domain" description="C2H2-type" evidence="13">
    <location>
        <begin position="239"/>
        <end position="266"/>
    </location>
</feature>
<dbReference type="GO" id="GO:0003677">
    <property type="term" value="F:DNA binding"/>
    <property type="evidence" value="ECO:0007669"/>
    <property type="project" value="UniProtKB-KW"/>
</dbReference>
<name>A0A7K9IAY5_9PICI</name>
<keyword evidence="9" id="KW-0804">Transcription</keyword>
<dbReference type="InterPro" id="IPR036236">
    <property type="entry name" value="Znf_C2H2_sf"/>
</dbReference>
<keyword evidence="10" id="KW-0539">Nucleus</keyword>
<dbReference type="Pfam" id="PF00096">
    <property type="entry name" value="zf-C2H2"/>
    <property type="match status" value="2"/>
</dbReference>
<evidence type="ECO:0000256" key="2">
    <source>
        <dbReference type="ARBA" id="ARBA00006991"/>
    </source>
</evidence>
<evidence type="ECO:0000313" key="14">
    <source>
        <dbReference type="EMBL" id="NXH23257.1"/>
    </source>
</evidence>
<dbReference type="SMART" id="SM00355">
    <property type="entry name" value="ZnF_C2H2"/>
    <property type="match status" value="3"/>
</dbReference>
<dbReference type="InterPro" id="IPR013087">
    <property type="entry name" value="Znf_C2H2_type"/>
</dbReference>
<dbReference type="GO" id="GO:0008270">
    <property type="term" value="F:zinc ion binding"/>
    <property type="evidence" value="ECO:0007669"/>
    <property type="project" value="UniProtKB-KW"/>
</dbReference>
<feature type="non-terminal residue" evidence="14">
    <location>
        <position position="341"/>
    </location>
</feature>
<evidence type="ECO:0000256" key="6">
    <source>
        <dbReference type="ARBA" id="ARBA00022833"/>
    </source>
</evidence>